<keyword evidence="2" id="KW-1185">Reference proteome</keyword>
<dbReference type="SUPFAM" id="SSF56112">
    <property type="entry name" value="Protein kinase-like (PK-like)"/>
    <property type="match status" value="1"/>
</dbReference>
<organism evidence="1 2">
    <name type="scientific">Piscinibacter aquaticus</name>
    <dbReference type="NCBI Taxonomy" id="392597"/>
    <lineage>
        <taxon>Bacteria</taxon>
        <taxon>Pseudomonadati</taxon>
        <taxon>Pseudomonadota</taxon>
        <taxon>Betaproteobacteria</taxon>
        <taxon>Burkholderiales</taxon>
        <taxon>Sphaerotilaceae</taxon>
        <taxon>Piscinibacter</taxon>
    </lineage>
</organism>
<sequence>MTPPADLRSALRSARSPWAEATLEPLPDQGPAHAHVRLVGSGLLARIPKQSQMKLAAADNLAYQAACFERAAASGHAPRLHGLLPPSAALPRGALLVEEIVGRAARLPHDLPAIAEALAAIHSLALPDAAARAPLLDPADPLALLRDEIEAQAAYFDAAGLAPQARAAIEAQRRELDRLCARTERPPKRLIAFDAHPGNFIVRADGRAVLVDLEKARYSLPPLDLAHATLYTSTTWDVASHAVLSVDEVRAFQQHWLSRCAGAEAWRGWLVPLRAAMWLWSVSWCAKWRVTSSQPAQRSADGEDWSAQRSEAGLVAHVRSRVDDYLGAPGVGRVIEELAALAA</sequence>
<dbReference type="EMBL" id="VOPW01000001">
    <property type="protein sequence ID" value="TXC66496.1"/>
    <property type="molecule type" value="Genomic_DNA"/>
</dbReference>
<dbReference type="GO" id="GO:0016740">
    <property type="term" value="F:transferase activity"/>
    <property type="evidence" value="ECO:0007669"/>
    <property type="project" value="UniProtKB-KW"/>
</dbReference>
<gene>
    <name evidence="1" type="ORF">FSC37_13515</name>
</gene>
<reference evidence="1 2" key="1">
    <citation type="submission" date="2019-08" db="EMBL/GenBank/DDBJ databases">
        <authorList>
            <person name="Khan S.A."/>
            <person name="Jeon C.O."/>
            <person name="Jeong S.E."/>
        </authorList>
    </citation>
    <scope>NUCLEOTIDE SEQUENCE [LARGE SCALE GENOMIC DNA]</scope>
    <source>
        <strain evidence="2">IMCC1728</strain>
    </source>
</reference>
<dbReference type="Proteomes" id="UP000321832">
    <property type="component" value="Unassembled WGS sequence"/>
</dbReference>
<evidence type="ECO:0000313" key="2">
    <source>
        <dbReference type="Proteomes" id="UP000321832"/>
    </source>
</evidence>
<protein>
    <submittedName>
        <fullName evidence="1">Aminoglycoside phosphotransferase family protein</fullName>
    </submittedName>
</protein>
<name>A0A5C6U414_9BURK</name>
<keyword evidence="1" id="KW-0808">Transferase</keyword>
<dbReference type="InterPro" id="IPR011009">
    <property type="entry name" value="Kinase-like_dom_sf"/>
</dbReference>
<dbReference type="AlphaFoldDB" id="A0A5C6U414"/>
<accession>A0A5C6U414</accession>
<evidence type="ECO:0000313" key="1">
    <source>
        <dbReference type="EMBL" id="TXC66496.1"/>
    </source>
</evidence>
<proteinExistence type="predicted"/>
<comment type="caution">
    <text evidence="1">The sequence shown here is derived from an EMBL/GenBank/DDBJ whole genome shotgun (WGS) entry which is preliminary data.</text>
</comment>
<dbReference type="Gene3D" id="3.90.1200.10">
    <property type="match status" value="1"/>
</dbReference>